<accession>A0ABT1PNG6</accession>
<feature type="region of interest" description="Disordered" evidence="1">
    <location>
        <begin position="77"/>
        <end position="127"/>
    </location>
</feature>
<sequence length="127" mass="13789">MTEHAQSDPADEERQRATAAVLPVLASLDQQAAALQQATDRGEQINRSAVVAYELHAQHAKHLLGAHALSASDIKAAAHEHRGAGPHGFADRALDHATHPRHYEPTPPHQPQSDVDQDAEKEQEIDL</sequence>
<keyword evidence="3" id="KW-1185">Reference proteome</keyword>
<dbReference type="RefSeq" id="WP_255931976.1">
    <property type="nucleotide sequence ID" value="NZ_JANFNH010000049.1"/>
</dbReference>
<protein>
    <submittedName>
        <fullName evidence="2">Uncharacterized protein</fullName>
    </submittedName>
</protein>
<dbReference type="Proteomes" id="UP001206206">
    <property type="component" value="Unassembled WGS sequence"/>
</dbReference>
<feature type="compositionally biased region" description="Basic and acidic residues" evidence="1">
    <location>
        <begin position="77"/>
        <end position="104"/>
    </location>
</feature>
<dbReference type="EMBL" id="JANFNH010000049">
    <property type="protein sequence ID" value="MCQ4045825.1"/>
    <property type="molecule type" value="Genomic_DNA"/>
</dbReference>
<evidence type="ECO:0000313" key="2">
    <source>
        <dbReference type="EMBL" id="MCQ4045825.1"/>
    </source>
</evidence>
<gene>
    <name evidence="2" type="ORF">NON19_28265</name>
</gene>
<feature type="compositionally biased region" description="Basic and acidic residues" evidence="1">
    <location>
        <begin position="118"/>
        <end position="127"/>
    </location>
</feature>
<comment type="caution">
    <text evidence="2">The sequence shown here is derived from an EMBL/GenBank/DDBJ whole genome shotgun (WGS) entry which is preliminary data.</text>
</comment>
<proteinExistence type="predicted"/>
<evidence type="ECO:0000313" key="3">
    <source>
        <dbReference type="Proteomes" id="UP001206206"/>
    </source>
</evidence>
<reference evidence="2 3" key="1">
    <citation type="submission" date="2022-06" db="EMBL/GenBank/DDBJ databases">
        <title>Draft genome sequence of type strain Streptomyces rubrisoli DSM 42083.</title>
        <authorList>
            <person name="Duangmal K."/>
            <person name="Klaysubun C."/>
        </authorList>
    </citation>
    <scope>NUCLEOTIDE SEQUENCE [LARGE SCALE GENOMIC DNA]</scope>
    <source>
        <strain evidence="2 3">DSM 42083</strain>
    </source>
</reference>
<organism evidence="2 3">
    <name type="scientific">Streptantibioticus rubrisoli</name>
    <dbReference type="NCBI Taxonomy" id="1387313"/>
    <lineage>
        <taxon>Bacteria</taxon>
        <taxon>Bacillati</taxon>
        <taxon>Actinomycetota</taxon>
        <taxon>Actinomycetes</taxon>
        <taxon>Kitasatosporales</taxon>
        <taxon>Streptomycetaceae</taxon>
        <taxon>Streptantibioticus</taxon>
    </lineage>
</organism>
<name>A0ABT1PNG6_9ACTN</name>
<evidence type="ECO:0000256" key="1">
    <source>
        <dbReference type="SAM" id="MobiDB-lite"/>
    </source>
</evidence>